<feature type="transmembrane region" description="Helical" evidence="4">
    <location>
        <begin position="6"/>
        <end position="25"/>
    </location>
</feature>
<reference evidence="7" key="1">
    <citation type="submission" date="2016-10" db="EMBL/GenBank/DDBJ databases">
        <authorList>
            <person name="Varghese N."/>
            <person name="Submissions S."/>
        </authorList>
    </citation>
    <scope>NUCLEOTIDE SEQUENCE [LARGE SCALE GENOMIC DNA]</scope>
    <source>
        <strain evidence="7">DSM 23317</strain>
    </source>
</reference>
<accession>A0A1G8SUL4</accession>
<dbReference type="InterPro" id="IPR000160">
    <property type="entry name" value="GGDEF_dom"/>
</dbReference>
<protein>
    <recommendedName>
        <fullName evidence="2">diguanylate cyclase</fullName>
        <ecNumber evidence="2">2.7.7.65</ecNumber>
    </recommendedName>
</protein>
<keyword evidence="4" id="KW-0812">Transmembrane</keyword>
<dbReference type="InterPro" id="IPR043128">
    <property type="entry name" value="Rev_trsase/Diguanyl_cyclase"/>
</dbReference>
<evidence type="ECO:0000256" key="1">
    <source>
        <dbReference type="ARBA" id="ARBA00001946"/>
    </source>
</evidence>
<dbReference type="InterPro" id="IPR050469">
    <property type="entry name" value="Diguanylate_Cyclase"/>
</dbReference>
<dbReference type="SUPFAM" id="SSF55073">
    <property type="entry name" value="Nucleotide cyclase"/>
    <property type="match status" value="1"/>
</dbReference>
<dbReference type="EMBL" id="FNEM01000007">
    <property type="protein sequence ID" value="SDJ32853.1"/>
    <property type="molecule type" value="Genomic_DNA"/>
</dbReference>
<dbReference type="RefSeq" id="WP_090365105.1">
    <property type="nucleotide sequence ID" value="NZ_FNEM01000007.1"/>
</dbReference>
<dbReference type="GO" id="GO:0043709">
    <property type="term" value="P:cell adhesion involved in single-species biofilm formation"/>
    <property type="evidence" value="ECO:0007669"/>
    <property type="project" value="TreeGrafter"/>
</dbReference>
<name>A0A1G8SUL4_9GAMM</name>
<evidence type="ECO:0000313" key="7">
    <source>
        <dbReference type="Proteomes" id="UP000199527"/>
    </source>
</evidence>
<feature type="domain" description="GGDEF" evidence="5">
    <location>
        <begin position="363"/>
        <end position="503"/>
    </location>
</feature>
<evidence type="ECO:0000313" key="6">
    <source>
        <dbReference type="EMBL" id="SDJ32853.1"/>
    </source>
</evidence>
<dbReference type="Gene3D" id="3.30.70.270">
    <property type="match status" value="1"/>
</dbReference>
<dbReference type="GO" id="GO:0052621">
    <property type="term" value="F:diguanylate cyclase activity"/>
    <property type="evidence" value="ECO:0007669"/>
    <property type="project" value="UniProtKB-EC"/>
</dbReference>
<organism evidence="6 7">
    <name type="scientific">Ferrimonas sediminum</name>
    <dbReference type="NCBI Taxonomy" id="718193"/>
    <lineage>
        <taxon>Bacteria</taxon>
        <taxon>Pseudomonadati</taxon>
        <taxon>Pseudomonadota</taxon>
        <taxon>Gammaproteobacteria</taxon>
        <taxon>Alteromonadales</taxon>
        <taxon>Ferrimonadaceae</taxon>
        <taxon>Ferrimonas</taxon>
    </lineage>
</organism>
<dbReference type="SMART" id="SM00267">
    <property type="entry name" value="GGDEF"/>
    <property type="match status" value="1"/>
</dbReference>
<sequence length="513" mass="58218">MTLKRLALLLSMVLVLVLVASYWLLRTLVIIPMLEREVAALQWHETLTVQQWLTQQQMVVTELAASPGYRDWASLVLAGQPAPLTFSRGEEVALLYQPDLSLTGFSAREPLVAEQFPLLAAGAPYVRARLMPAMLPETAMERTGLLRSGNQLYSFSASTVCAGRGLGCSLGYLLLLKPLPRAEMAQLFDRLGIRVEVRAATIDDQTLPRLFEISGFDEPQQVRNLLLNDALSRGGWVITIEHAAMVSRGVEKREWIAFALLLVLLPATNFLLWRVFVTPIEFGSAQLRQMEREQHYRKLPVKLYVEEFRHLLNAFNGLISRVEKQRQQLQDLSQTDALTGLANRRGLDYFCEREWRRLCRARYGGAVLMLDIDDFKAYNDEFGHQAGDECLMAVAREIKRVARRGEDIACRYGGEEFCIIYVEIQPDTMEKLAESLRHHVEVLNKSTAVIKRHLTASIGVALVDPGVDLGKQFNNFEQLIRIADQQLYLAKQQGKNRVKLWRMRAEAPQNQKA</sequence>
<dbReference type="PANTHER" id="PTHR45138:SF9">
    <property type="entry name" value="DIGUANYLATE CYCLASE DGCM-RELATED"/>
    <property type="match status" value="1"/>
</dbReference>
<dbReference type="GO" id="GO:0005886">
    <property type="term" value="C:plasma membrane"/>
    <property type="evidence" value="ECO:0007669"/>
    <property type="project" value="TreeGrafter"/>
</dbReference>
<dbReference type="OrthoDB" id="9812260at2"/>
<dbReference type="PROSITE" id="PS50887">
    <property type="entry name" value="GGDEF"/>
    <property type="match status" value="1"/>
</dbReference>
<feature type="transmembrane region" description="Helical" evidence="4">
    <location>
        <begin position="255"/>
        <end position="276"/>
    </location>
</feature>
<dbReference type="AlphaFoldDB" id="A0A1G8SUL4"/>
<evidence type="ECO:0000256" key="4">
    <source>
        <dbReference type="SAM" id="Phobius"/>
    </source>
</evidence>
<evidence type="ECO:0000256" key="3">
    <source>
        <dbReference type="ARBA" id="ARBA00034247"/>
    </source>
</evidence>
<comment type="catalytic activity">
    <reaction evidence="3">
        <text>2 GTP = 3',3'-c-di-GMP + 2 diphosphate</text>
        <dbReference type="Rhea" id="RHEA:24898"/>
        <dbReference type="ChEBI" id="CHEBI:33019"/>
        <dbReference type="ChEBI" id="CHEBI:37565"/>
        <dbReference type="ChEBI" id="CHEBI:58805"/>
        <dbReference type="EC" id="2.7.7.65"/>
    </reaction>
</comment>
<dbReference type="CDD" id="cd01949">
    <property type="entry name" value="GGDEF"/>
    <property type="match status" value="1"/>
</dbReference>
<dbReference type="InterPro" id="IPR029787">
    <property type="entry name" value="Nucleotide_cyclase"/>
</dbReference>
<keyword evidence="7" id="KW-1185">Reference proteome</keyword>
<evidence type="ECO:0000259" key="5">
    <source>
        <dbReference type="PROSITE" id="PS50887"/>
    </source>
</evidence>
<dbReference type="Proteomes" id="UP000199527">
    <property type="component" value="Unassembled WGS sequence"/>
</dbReference>
<dbReference type="GO" id="GO:1902201">
    <property type="term" value="P:negative regulation of bacterial-type flagellum-dependent cell motility"/>
    <property type="evidence" value="ECO:0007669"/>
    <property type="project" value="TreeGrafter"/>
</dbReference>
<gene>
    <name evidence="6" type="ORF">SAMN04488540_10716</name>
</gene>
<evidence type="ECO:0000256" key="2">
    <source>
        <dbReference type="ARBA" id="ARBA00012528"/>
    </source>
</evidence>
<dbReference type="PANTHER" id="PTHR45138">
    <property type="entry name" value="REGULATORY COMPONENTS OF SENSORY TRANSDUCTION SYSTEM"/>
    <property type="match status" value="1"/>
</dbReference>
<dbReference type="FunFam" id="3.30.70.270:FF:000001">
    <property type="entry name" value="Diguanylate cyclase domain protein"/>
    <property type="match status" value="1"/>
</dbReference>
<comment type="cofactor">
    <cofactor evidence="1">
        <name>Mg(2+)</name>
        <dbReference type="ChEBI" id="CHEBI:18420"/>
    </cofactor>
</comment>
<dbReference type="Pfam" id="PF00990">
    <property type="entry name" value="GGDEF"/>
    <property type="match status" value="1"/>
</dbReference>
<proteinExistence type="predicted"/>
<dbReference type="NCBIfam" id="TIGR00254">
    <property type="entry name" value="GGDEF"/>
    <property type="match status" value="1"/>
</dbReference>
<keyword evidence="4" id="KW-0472">Membrane</keyword>
<dbReference type="EC" id="2.7.7.65" evidence="2"/>
<keyword evidence="4" id="KW-1133">Transmembrane helix</keyword>